<name>A0A0V1PZ67_9ASCO</name>
<dbReference type="GeneID" id="26839710"/>
<comment type="caution">
    <text evidence="2">The sequence shown here is derived from an EMBL/GenBank/DDBJ whole genome shotgun (WGS) entry which is preliminary data.</text>
</comment>
<proteinExistence type="predicted"/>
<dbReference type="RefSeq" id="XP_015467658.1">
    <property type="nucleotide sequence ID" value="XM_015611531.1"/>
</dbReference>
<organism evidence="2 3">
    <name type="scientific">Debaryomyces fabryi</name>
    <dbReference type="NCBI Taxonomy" id="58627"/>
    <lineage>
        <taxon>Eukaryota</taxon>
        <taxon>Fungi</taxon>
        <taxon>Dikarya</taxon>
        <taxon>Ascomycota</taxon>
        <taxon>Saccharomycotina</taxon>
        <taxon>Pichiomycetes</taxon>
        <taxon>Debaryomycetaceae</taxon>
        <taxon>Debaryomyces</taxon>
    </lineage>
</organism>
<evidence type="ECO:0000313" key="3">
    <source>
        <dbReference type="Proteomes" id="UP000054251"/>
    </source>
</evidence>
<dbReference type="OrthoDB" id="4026613at2759"/>
<gene>
    <name evidence="2" type="ORF">AC631_02701</name>
</gene>
<evidence type="ECO:0000256" key="1">
    <source>
        <dbReference type="SAM" id="MobiDB-lite"/>
    </source>
</evidence>
<keyword evidence="3" id="KW-1185">Reference proteome</keyword>
<reference evidence="2 3" key="1">
    <citation type="submission" date="2015-11" db="EMBL/GenBank/DDBJ databases">
        <title>The genome of Debaryomyces fabryi.</title>
        <authorList>
            <person name="Tafer H."/>
            <person name="Lopandic K."/>
        </authorList>
    </citation>
    <scope>NUCLEOTIDE SEQUENCE [LARGE SCALE GENOMIC DNA]</scope>
    <source>
        <strain evidence="2 3">CBS 789</strain>
    </source>
</reference>
<dbReference type="Proteomes" id="UP000054251">
    <property type="component" value="Unassembled WGS sequence"/>
</dbReference>
<dbReference type="AlphaFoldDB" id="A0A0V1PZ67"/>
<protein>
    <submittedName>
        <fullName evidence="2">Uncharacterized protein</fullName>
    </submittedName>
</protein>
<sequence>MFTTLGSSELESEDRPCIEQKDYYGDTDTDTEMSDTSRYMDSFNDNVSIGTSDTKNTDIIDILPTILPSMKELPELPKQFTHDHQGFQKQIEIGMLNVKSLGNVLDCIEDLLLQENQMIEDELANVIREIENSVPNNTFNIPIENMITGRSKR</sequence>
<accession>A0A0V1PZ67</accession>
<feature type="region of interest" description="Disordered" evidence="1">
    <location>
        <begin position="1"/>
        <end position="39"/>
    </location>
</feature>
<dbReference type="EMBL" id="LMYN01000050">
    <property type="protein sequence ID" value="KSA01556.1"/>
    <property type="molecule type" value="Genomic_DNA"/>
</dbReference>
<feature type="compositionally biased region" description="Basic and acidic residues" evidence="1">
    <location>
        <begin position="13"/>
        <end position="24"/>
    </location>
</feature>
<evidence type="ECO:0000313" key="2">
    <source>
        <dbReference type="EMBL" id="KSA01556.1"/>
    </source>
</evidence>